<evidence type="ECO:0000313" key="2">
    <source>
        <dbReference type="EMBL" id="MBF4475685.1"/>
    </source>
</evidence>
<dbReference type="RefSeq" id="WP_276699610.1">
    <property type="nucleotide sequence ID" value="NZ_JADIIL010000034.1"/>
</dbReference>
<proteinExistence type="predicted"/>
<feature type="compositionally biased region" description="Low complexity" evidence="1">
    <location>
        <begin position="34"/>
        <end position="54"/>
    </location>
</feature>
<name>A0A843AYF2_METFO</name>
<dbReference type="EMBL" id="JADIIL010000034">
    <property type="protein sequence ID" value="MBF4475685.1"/>
    <property type="molecule type" value="Genomic_DNA"/>
</dbReference>
<organism evidence="2 3">
    <name type="scientific">Methanobacterium formicicum</name>
    <dbReference type="NCBI Taxonomy" id="2162"/>
    <lineage>
        <taxon>Archaea</taxon>
        <taxon>Methanobacteriati</taxon>
        <taxon>Methanobacteriota</taxon>
        <taxon>Methanomada group</taxon>
        <taxon>Methanobacteria</taxon>
        <taxon>Methanobacteriales</taxon>
        <taxon>Methanobacteriaceae</taxon>
        <taxon>Methanobacterium</taxon>
    </lineage>
</organism>
<accession>A0A843AYF2</accession>
<evidence type="ECO:0000313" key="3">
    <source>
        <dbReference type="Proteomes" id="UP000606900"/>
    </source>
</evidence>
<feature type="region of interest" description="Disordered" evidence="1">
    <location>
        <begin position="34"/>
        <end position="80"/>
    </location>
</feature>
<reference evidence="2" key="1">
    <citation type="submission" date="2020-10" db="EMBL/GenBank/DDBJ databases">
        <title>Dehalococcoides mccartyi of a TCE/Cr reducing biochatode.</title>
        <authorList>
            <person name="Matturro B."/>
        </authorList>
    </citation>
    <scope>NUCLEOTIDE SEQUENCE</scope>
    <source>
        <strain evidence="2">Bin2</strain>
    </source>
</reference>
<dbReference type="AlphaFoldDB" id="A0A843AYF2"/>
<comment type="caution">
    <text evidence="2">The sequence shown here is derived from an EMBL/GenBank/DDBJ whole genome shotgun (WGS) entry which is preliminary data.</text>
</comment>
<sequence>MNRSKMVIFIVLVACLMVTASGFIIQSYLSGNNTNNPANNTSTTANINSTYNSSVNTRGDSHDSSANPGEDNKPLPSGISADEARELAKKYAGPGTILGKPVRTTYKKIHAWQVPVYTREHKFLNNIYIDAKNGRKVD</sequence>
<protein>
    <submittedName>
        <fullName evidence="2">Uncharacterized protein</fullName>
    </submittedName>
</protein>
<evidence type="ECO:0000256" key="1">
    <source>
        <dbReference type="SAM" id="MobiDB-lite"/>
    </source>
</evidence>
<gene>
    <name evidence="2" type="ORF">ISP06_09510</name>
</gene>
<dbReference type="Proteomes" id="UP000606900">
    <property type="component" value="Unassembled WGS sequence"/>
</dbReference>